<sequence length="438" mass="46229">MRGCQPLQSPTALRENEDDVAALTALQLWFEQRPEKREELVIPGSWLDTALFGDDTSPLGEMQRHERVGGEGARSKFVTPVVDFTPMFPAVSPFVKGGMIPTGEDLEQWNVARDAAARTLTGALNFILSKYESAQGGADRDGRAEAHTGPPHSEEDGGAEEDHGASASGIADQSEEADAPATADEETKEPVRTPTQNLELASARFWQRLGVYGGGSVELRSALLEKVLQIVGPDLHDALAALHGTSPAKMLAGLETALLRLIPPISLLNVLGGLLKQRPALLKHIAADSELLLIICTYLTGGESPGSGASTQPTEEAVEHSQSTARATGFDEQDGSSEALPIPAIDIPEKDEEDEGSVSEGDAPGKLTTSGQTVLKAPEAAEKTDMATPLGPVAEHDGVPPLHDSEHEGHAIGRSEAELDAAEALLSMSSAHPGSQRR</sequence>
<accession>F0VD32</accession>
<evidence type="ECO:0000313" key="3">
    <source>
        <dbReference type="EMBL" id="CEL65497.1"/>
    </source>
</evidence>
<evidence type="ECO:0000313" key="2">
    <source>
        <dbReference type="EMBL" id="CBZ51547.1"/>
    </source>
</evidence>
<dbReference type="EMBL" id="LN714479">
    <property type="protein sequence ID" value="CEL65497.1"/>
    <property type="molecule type" value="Genomic_DNA"/>
</dbReference>
<feature type="region of interest" description="Disordered" evidence="1">
    <location>
        <begin position="304"/>
        <end position="413"/>
    </location>
</feature>
<reference evidence="3" key="4">
    <citation type="journal article" date="2015" name="PLoS ONE">
        <title>Comprehensive Evaluation of Toxoplasma gondii VEG and Neospora caninum LIV Genomes with Tachyzoite Stage Transcriptome and Proteome Defines Novel Transcript Features.</title>
        <authorList>
            <person name="Ramaprasad A."/>
            <person name="Mourier T."/>
            <person name="Naeem R."/>
            <person name="Malas T.B."/>
            <person name="Moussa E."/>
            <person name="Panigrahi A."/>
            <person name="Vermont S.J."/>
            <person name="Otto T.D."/>
            <person name="Wastling J."/>
            <person name="Pain A."/>
        </authorList>
    </citation>
    <scope>NUCLEOTIDE SEQUENCE</scope>
    <source>
        <strain evidence="3">Liverpool</strain>
    </source>
</reference>
<name>F0VD32_NEOCL</name>
<keyword evidence="4" id="KW-1185">Reference proteome</keyword>
<evidence type="ECO:0000256" key="1">
    <source>
        <dbReference type="SAM" id="MobiDB-lite"/>
    </source>
</evidence>
<dbReference type="AlphaFoldDB" id="F0VD32"/>
<dbReference type="InParanoid" id="F0VD32"/>
<feature type="compositionally biased region" description="Basic and acidic residues" evidence="1">
    <location>
        <begin position="394"/>
        <end position="413"/>
    </location>
</feature>
<organism evidence="2 4">
    <name type="scientific">Neospora caninum (strain Liverpool)</name>
    <dbReference type="NCBI Taxonomy" id="572307"/>
    <lineage>
        <taxon>Eukaryota</taxon>
        <taxon>Sar</taxon>
        <taxon>Alveolata</taxon>
        <taxon>Apicomplexa</taxon>
        <taxon>Conoidasida</taxon>
        <taxon>Coccidia</taxon>
        <taxon>Eucoccidiorida</taxon>
        <taxon>Eimeriorina</taxon>
        <taxon>Sarcocystidae</taxon>
        <taxon>Neospora</taxon>
    </lineage>
</organism>
<dbReference type="EMBL" id="FR823386">
    <property type="protein sequence ID" value="CBZ51547.1"/>
    <property type="molecule type" value="Genomic_DNA"/>
</dbReference>
<reference evidence="2" key="2">
    <citation type="submission" date="2011-03" db="EMBL/GenBank/DDBJ databases">
        <title>Comparative genomics and transcriptomics of Neospora caninum and Toxoplasma gondii.</title>
        <authorList>
            <person name="Reid A.J."/>
            <person name="Sohal A."/>
            <person name="Harris D."/>
            <person name="Quail M."/>
            <person name="Sanders M."/>
            <person name="Berriman M."/>
            <person name="Wastling J.M."/>
            <person name="Pain A."/>
        </authorList>
    </citation>
    <scope>NUCLEOTIDE SEQUENCE</scope>
    <source>
        <strain evidence="2">Liverpool</strain>
    </source>
</reference>
<proteinExistence type="predicted"/>
<dbReference type="RefSeq" id="XP_003881580.1">
    <property type="nucleotide sequence ID" value="XM_003881531.1"/>
</dbReference>
<reference evidence="2" key="1">
    <citation type="submission" date="2011-02" db="EMBL/GenBank/DDBJ databases">
        <authorList>
            <person name="Aslett M."/>
        </authorList>
    </citation>
    <scope>NUCLEOTIDE SEQUENCE</scope>
    <source>
        <strain evidence="2">Liverpool</strain>
    </source>
</reference>
<feature type="compositionally biased region" description="Acidic residues" evidence="1">
    <location>
        <begin position="173"/>
        <end position="187"/>
    </location>
</feature>
<reference evidence="4" key="3">
    <citation type="journal article" date="2012" name="PLoS Pathog.">
        <title>Comparative genomics of the apicomplexan parasites Toxoplasma gondii and Neospora caninum: Coccidia differing in host range and transmission strategy.</title>
        <authorList>
            <person name="Reid A.J."/>
            <person name="Vermont S.J."/>
            <person name="Cotton J.A."/>
            <person name="Harris D."/>
            <person name="Hill-Cawthorne G.A."/>
            <person name="Konen-Waisman S."/>
            <person name="Latham S.M."/>
            <person name="Mourier T."/>
            <person name="Norton R."/>
            <person name="Quail M.A."/>
            <person name="Sanders M."/>
            <person name="Shanmugam D."/>
            <person name="Sohal A."/>
            <person name="Wasmuth J.D."/>
            <person name="Brunk B."/>
            <person name="Grigg M.E."/>
            <person name="Howard J.C."/>
            <person name="Parkinson J."/>
            <person name="Roos D.S."/>
            <person name="Trees A.J."/>
            <person name="Berriman M."/>
            <person name="Pain A."/>
            <person name="Wastling J.M."/>
        </authorList>
    </citation>
    <scope>NUCLEOTIDE SEQUENCE [LARGE SCALE GENOMIC DNA]</scope>
    <source>
        <strain evidence="4">Liverpool</strain>
    </source>
</reference>
<evidence type="ECO:0000313" key="4">
    <source>
        <dbReference type="Proteomes" id="UP000007494"/>
    </source>
</evidence>
<feature type="compositionally biased region" description="Basic and acidic residues" evidence="1">
    <location>
        <begin position="138"/>
        <end position="164"/>
    </location>
</feature>
<gene>
    <name evidence="3" type="ORF">BN1204_013400</name>
    <name evidence="2" type="ORF">NCLIV_013400</name>
</gene>
<dbReference type="VEuPathDB" id="ToxoDB:NCLIV_013400"/>
<dbReference type="GeneID" id="13443856"/>
<protein>
    <submittedName>
        <fullName evidence="2">Uncharacterized protein</fullName>
    </submittedName>
</protein>
<dbReference type="eggNOG" id="ENOG502SCGG">
    <property type="taxonomic scope" value="Eukaryota"/>
</dbReference>
<feature type="region of interest" description="Disordered" evidence="1">
    <location>
        <begin position="136"/>
        <end position="196"/>
    </location>
</feature>
<dbReference type="OrthoDB" id="10373189at2759"/>
<feature type="compositionally biased region" description="Polar residues" evidence="1">
    <location>
        <begin position="307"/>
        <end position="326"/>
    </location>
</feature>
<dbReference type="Proteomes" id="UP000007494">
    <property type="component" value="Chromosome V"/>
</dbReference>